<evidence type="ECO:0000256" key="1">
    <source>
        <dbReference type="ARBA" id="ARBA00009170"/>
    </source>
</evidence>
<comment type="function">
    <text evidence="7">RNA helicase.</text>
</comment>
<dbReference type="Pfam" id="PF17171">
    <property type="entry name" value="GST_C_6"/>
    <property type="match status" value="1"/>
</dbReference>
<dbReference type="Pfam" id="PF00270">
    <property type="entry name" value="DEAD"/>
    <property type="match status" value="1"/>
</dbReference>
<dbReference type="GO" id="GO:0003723">
    <property type="term" value="F:RNA binding"/>
    <property type="evidence" value="ECO:0007669"/>
    <property type="project" value="UniProtKB-UniRule"/>
</dbReference>
<comment type="domain">
    <text evidence="7">The Q motif is unique to and characteristic of the DEAD box family of RNA helicases and controls ATP binding and hydrolysis.</text>
</comment>
<dbReference type="GO" id="GO:0001401">
    <property type="term" value="C:SAM complex"/>
    <property type="evidence" value="ECO:0007669"/>
    <property type="project" value="InterPro"/>
</dbReference>
<feature type="domain" description="Helicase C-terminal" evidence="9">
    <location>
        <begin position="331"/>
        <end position="490"/>
    </location>
</feature>
<dbReference type="InterPro" id="IPR033468">
    <property type="entry name" value="Metaxin_GST"/>
</dbReference>
<dbReference type="Proteomes" id="UP000274756">
    <property type="component" value="Unassembled WGS sequence"/>
</dbReference>
<keyword evidence="5 7" id="KW-0067">ATP-binding</keyword>
<evidence type="ECO:0000259" key="9">
    <source>
        <dbReference type="PROSITE" id="PS51194"/>
    </source>
</evidence>
<feature type="domain" description="Helicase ATP-binding" evidence="8">
    <location>
        <begin position="105"/>
        <end position="290"/>
    </location>
</feature>
<dbReference type="EMBL" id="UYYG01001151">
    <property type="protein sequence ID" value="VDN55227.1"/>
    <property type="molecule type" value="Genomic_DNA"/>
</dbReference>
<dbReference type="PROSITE" id="PS00039">
    <property type="entry name" value="DEAD_ATP_HELICASE"/>
    <property type="match status" value="1"/>
</dbReference>
<organism evidence="11 13">
    <name type="scientific">Dracunculus medinensis</name>
    <name type="common">Guinea worm</name>
    <dbReference type="NCBI Taxonomy" id="318479"/>
    <lineage>
        <taxon>Eukaryota</taxon>
        <taxon>Metazoa</taxon>
        <taxon>Ecdysozoa</taxon>
        <taxon>Nematoda</taxon>
        <taxon>Chromadorea</taxon>
        <taxon>Rhabditida</taxon>
        <taxon>Spirurina</taxon>
        <taxon>Dracunculoidea</taxon>
        <taxon>Dracunculidae</taxon>
        <taxon>Dracunculus</taxon>
    </lineage>
</organism>
<dbReference type="Proteomes" id="UP000038040">
    <property type="component" value="Unplaced"/>
</dbReference>
<comment type="similarity">
    <text evidence="1">Belongs to the metaxin family.</text>
</comment>
<dbReference type="InterPro" id="IPR027417">
    <property type="entry name" value="P-loop_NTPase"/>
</dbReference>
<dbReference type="PANTHER" id="PTHR24031">
    <property type="entry name" value="RNA HELICASE"/>
    <property type="match status" value="1"/>
</dbReference>
<evidence type="ECO:0000256" key="4">
    <source>
        <dbReference type="ARBA" id="ARBA00022806"/>
    </source>
</evidence>
<keyword evidence="6 7" id="KW-0694">RNA-binding</keyword>
<evidence type="ECO:0000313" key="12">
    <source>
        <dbReference type="Proteomes" id="UP000274756"/>
    </source>
</evidence>
<dbReference type="GO" id="GO:0005524">
    <property type="term" value="F:ATP binding"/>
    <property type="evidence" value="ECO:0007669"/>
    <property type="project" value="UniProtKB-UniRule"/>
</dbReference>
<dbReference type="InterPro" id="IPR014001">
    <property type="entry name" value="Helicase_ATP-bd"/>
</dbReference>
<keyword evidence="2 7" id="KW-0547">Nucleotide-binding</keyword>
<reference evidence="10 12" key="2">
    <citation type="submission" date="2018-11" db="EMBL/GenBank/DDBJ databases">
        <authorList>
            <consortium name="Pathogen Informatics"/>
        </authorList>
    </citation>
    <scope>NUCLEOTIDE SEQUENCE [LARGE SCALE GENOMIC DNA]</scope>
</reference>
<dbReference type="GO" id="GO:0043186">
    <property type="term" value="C:P granule"/>
    <property type="evidence" value="ECO:0007669"/>
    <property type="project" value="UniProtKB-ARBA"/>
</dbReference>
<evidence type="ECO:0000259" key="8">
    <source>
        <dbReference type="PROSITE" id="PS51192"/>
    </source>
</evidence>
<dbReference type="STRING" id="318479.A0A158Q2U3"/>
<evidence type="ECO:0000313" key="10">
    <source>
        <dbReference type="EMBL" id="VDN55227.1"/>
    </source>
</evidence>
<evidence type="ECO:0000313" key="11">
    <source>
        <dbReference type="Proteomes" id="UP000038040"/>
    </source>
</evidence>
<dbReference type="Gene3D" id="3.40.50.300">
    <property type="entry name" value="P-loop containing nucleotide triphosphate hydrolases"/>
    <property type="match status" value="2"/>
</dbReference>
<dbReference type="CDD" id="cd18787">
    <property type="entry name" value="SF2_C_DEAD"/>
    <property type="match status" value="1"/>
</dbReference>
<evidence type="ECO:0000256" key="2">
    <source>
        <dbReference type="ARBA" id="ARBA00022741"/>
    </source>
</evidence>
<evidence type="ECO:0000256" key="6">
    <source>
        <dbReference type="ARBA" id="ARBA00022884"/>
    </source>
</evidence>
<dbReference type="InterPro" id="IPR000629">
    <property type="entry name" value="RNA-helicase_DEAD-box_CS"/>
</dbReference>
<evidence type="ECO:0000256" key="5">
    <source>
        <dbReference type="ARBA" id="ARBA00022840"/>
    </source>
</evidence>
<protein>
    <recommendedName>
        <fullName evidence="7">ATP-dependent RNA helicase</fullName>
        <ecNumber evidence="7">3.6.4.13</ecNumber>
    </recommendedName>
</protein>
<dbReference type="WBParaSite" id="DME_0000084001-mRNA-1">
    <property type="protein sequence ID" value="DME_0000084001-mRNA-1"/>
    <property type="gene ID" value="DME_0000084001"/>
</dbReference>
<dbReference type="CDD" id="cd17956">
    <property type="entry name" value="DEADc_DDX51"/>
    <property type="match status" value="1"/>
</dbReference>
<name>A0A158Q2U3_DRAME</name>
<dbReference type="InterPro" id="IPR011545">
    <property type="entry name" value="DEAD/DEAH_box_helicase_dom"/>
</dbReference>
<dbReference type="SMART" id="SM00490">
    <property type="entry name" value="HELICc"/>
    <property type="match status" value="1"/>
</dbReference>
<dbReference type="Pfam" id="PF00271">
    <property type="entry name" value="Helicase_C"/>
    <property type="match status" value="1"/>
</dbReference>
<evidence type="ECO:0000256" key="7">
    <source>
        <dbReference type="RuleBase" id="RU365068"/>
    </source>
</evidence>
<dbReference type="PROSITE" id="PS51192">
    <property type="entry name" value="HELICASE_ATP_BIND_1"/>
    <property type="match status" value="1"/>
</dbReference>
<dbReference type="GO" id="GO:0016787">
    <property type="term" value="F:hydrolase activity"/>
    <property type="evidence" value="ECO:0007669"/>
    <property type="project" value="UniProtKB-KW"/>
</dbReference>
<dbReference type="OrthoDB" id="198787at2759"/>
<comment type="catalytic activity">
    <reaction evidence="7">
        <text>ATP + H2O = ADP + phosphate + H(+)</text>
        <dbReference type="Rhea" id="RHEA:13065"/>
        <dbReference type="ChEBI" id="CHEBI:15377"/>
        <dbReference type="ChEBI" id="CHEBI:15378"/>
        <dbReference type="ChEBI" id="CHEBI:30616"/>
        <dbReference type="ChEBI" id="CHEBI:43474"/>
        <dbReference type="ChEBI" id="CHEBI:456216"/>
        <dbReference type="EC" id="3.6.4.13"/>
    </reaction>
</comment>
<evidence type="ECO:0000313" key="13">
    <source>
        <dbReference type="WBParaSite" id="DME_0000084001-mRNA-1"/>
    </source>
</evidence>
<dbReference type="SUPFAM" id="SSF47616">
    <property type="entry name" value="GST C-terminal domain-like"/>
    <property type="match status" value="1"/>
</dbReference>
<dbReference type="InterPro" id="IPR036282">
    <property type="entry name" value="Glutathione-S-Trfase_C_sf"/>
</dbReference>
<keyword evidence="12" id="KW-1185">Reference proteome</keyword>
<dbReference type="PROSITE" id="PS51194">
    <property type="entry name" value="HELICASE_CTER"/>
    <property type="match status" value="1"/>
</dbReference>
<dbReference type="SMART" id="SM00487">
    <property type="entry name" value="DEXDc"/>
    <property type="match status" value="1"/>
</dbReference>
<dbReference type="Gene3D" id="1.20.1050.10">
    <property type="match status" value="1"/>
</dbReference>
<keyword evidence="4 7" id="KW-0347">Helicase</keyword>
<dbReference type="Pfam" id="PF10568">
    <property type="entry name" value="Tom37"/>
    <property type="match status" value="1"/>
</dbReference>
<dbReference type="InterPro" id="IPR019564">
    <property type="entry name" value="Sam37/metaxin_N"/>
</dbReference>
<proteinExistence type="inferred from homology"/>
<comment type="similarity">
    <text evidence="7">Belongs to the DEAD box helicase family.</text>
</comment>
<dbReference type="CDD" id="cd03211">
    <property type="entry name" value="GST_C_Metaxin2"/>
    <property type="match status" value="1"/>
</dbReference>
<evidence type="ECO:0000256" key="3">
    <source>
        <dbReference type="ARBA" id="ARBA00022801"/>
    </source>
</evidence>
<gene>
    <name evidence="10" type="ORF">DME_LOCUS5200</name>
</gene>
<sequence length="829" mass="95565">MINEFSNGFDGEGSCRQTNNESAEVIEYKVLGQNLFQNPKKIKITPSWVTSGTKFPAELRDTNYAELEVISGLHPLLFDSVRQQISKWYPVQISVLPRLIAESNHIPVFPPRDIVISSPTGSGKTLCYILPIINSLHTFGATFLTAIIMAPVQNLVVQIAKEFGRFNVFNIKCAILCGNRDFSSEKHQVKNAQVLFVTPGRLVEHIVDRNYPLDFSHLRYLVIDEADRMTNDARLEWLGPLENLCKYSNKWASIDDILNGSDLQKILVSATLSQDIEKLHQWQLRNPKLYRTYLCQTEEVKISQCEDTDFIANTAAVPSTIENEIIVCEPKMKPLAIFLEIEKMSEWKKILVFANNKIISYRLTTLLKLLNGGKYQVEEFSSNLFGHRRQKVLKRFLKGTTRVLISSDALSRGISIENIDAVINYDKPRNERLFIHRVGRTGRCGKRGTAVSFITPSEERKFINPKESLLIYIIIINNGILIRVALKDIFMKVGCNAKRESKFTMNREDKLMKKYQSALLELKNFIDKTHKVEKQIKNKLKIIYELKNSKTFSNNGRNKENNFLCFKKQRMSGNYFMKDLVLESFSSQMNVEWTEAVLYTPYQKHQALLYEYADGVAAQTFLKMADLPYKLLERPNAEFMSPTGKVPFLKLQQLLISEYMPIVDFIAKYGVSLSTGLSDTQQADLQAHIAIIEENLKNIELYIMWVNESVWSQVTFKRYGSVYLWPLNKVLPHLKKREIFNFLRAIGWDRKSPEWIMDSVDKIFKCLSSKLGTNNYFMGSSPTELDALAFGHLFTILTTELPYTELVNCLRRYSNLTDFCKRIDEKYFK</sequence>
<keyword evidence="3 7" id="KW-0378">Hydrolase</keyword>
<reference evidence="13" key="1">
    <citation type="submission" date="2016-04" db="UniProtKB">
        <authorList>
            <consortium name="WormBaseParasite"/>
        </authorList>
    </citation>
    <scope>IDENTIFICATION</scope>
</reference>
<accession>A0A158Q2U3</accession>
<dbReference type="AlphaFoldDB" id="A0A158Q2U3"/>
<dbReference type="SUPFAM" id="SSF52540">
    <property type="entry name" value="P-loop containing nucleoside triphosphate hydrolases"/>
    <property type="match status" value="1"/>
</dbReference>
<dbReference type="GO" id="GO:0003724">
    <property type="term" value="F:RNA helicase activity"/>
    <property type="evidence" value="ECO:0007669"/>
    <property type="project" value="UniProtKB-EC"/>
</dbReference>
<dbReference type="InterPro" id="IPR001650">
    <property type="entry name" value="Helicase_C-like"/>
</dbReference>
<dbReference type="EC" id="3.6.4.13" evidence="7"/>